<feature type="domain" description="MacB-like periplasmic core" evidence="9">
    <location>
        <begin position="501"/>
        <end position="698"/>
    </location>
</feature>
<keyword evidence="11" id="KW-1185">Reference proteome</keyword>
<feature type="transmembrane region" description="Helical" evidence="7">
    <location>
        <begin position="418"/>
        <end position="436"/>
    </location>
</feature>
<keyword evidence="3 7" id="KW-0812">Transmembrane</keyword>
<comment type="similarity">
    <text evidence="6">Belongs to the ABC-4 integral membrane protein family.</text>
</comment>
<evidence type="ECO:0000259" key="9">
    <source>
        <dbReference type="Pfam" id="PF12704"/>
    </source>
</evidence>
<keyword evidence="5 7" id="KW-0472">Membrane</keyword>
<dbReference type="InterPro" id="IPR025857">
    <property type="entry name" value="MacB_PCD"/>
</dbReference>
<evidence type="ECO:0000256" key="2">
    <source>
        <dbReference type="ARBA" id="ARBA00022475"/>
    </source>
</evidence>
<dbReference type="Pfam" id="PF02687">
    <property type="entry name" value="FtsX"/>
    <property type="match status" value="2"/>
</dbReference>
<evidence type="ECO:0000313" key="11">
    <source>
        <dbReference type="Proteomes" id="UP000730482"/>
    </source>
</evidence>
<proteinExistence type="inferred from homology"/>
<feature type="transmembrane region" description="Helical" evidence="7">
    <location>
        <begin position="500"/>
        <end position="524"/>
    </location>
</feature>
<dbReference type="Proteomes" id="UP000730482">
    <property type="component" value="Unassembled WGS sequence"/>
</dbReference>
<feature type="domain" description="MacB-like periplasmic core" evidence="9">
    <location>
        <begin position="17"/>
        <end position="237"/>
    </location>
</feature>
<evidence type="ECO:0000256" key="6">
    <source>
        <dbReference type="ARBA" id="ARBA00038076"/>
    </source>
</evidence>
<dbReference type="PANTHER" id="PTHR30572">
    <property type="entry name" value="MEMBRANE COMPONENT OF TRANSPORTER-RELATED"/>
    <property type="match status" value="1"/>
</dbReference>
<feature type="domain" description="ABC3 transporter permease C-terminal" evidence="8">
    <location>
        <begin position="275"/>
        <end position="394"/>
    </location>
</feature>
<gene>
    <name evidence="10" type="ORF">KGQ19_44110</name>
</gene>
<evidence type="ECO:0000259" key="8">
    <source>
        <dbReference type="Pfam" id="PF02687"/>
    </source>
</evidence>
<feature type="transmembrane region" description="Helical" evidence="7">
    <location>
        <begin position="368"/>
        <end position="386"/>
    </location>
</feature>
<dbReference type="InterPro" id="IPR003838">
    <property type="entry name" value="ABC3_permease_C"/>
</dbReference>
<accession>A0ABS5L695</accession>
<dbReference type="PANTHER" id="PTHR30572:SF4">
    <property type="entry name" value="ABC TRANSPORTER PERMEASE YTRF"/>
    <property type="match status" value="1"/>
</dbReference>
<feature type="transmembrane region" description="Helical" evidence="7">
    <location>
        <begin position="456"/>
        <end position="479"/>
    </location>
</feature>
<sequence length="856" mass="88223">MFKTALANLRAHKARMLLSSITVLLGVGFVAGTLIFTASIKESFFDSFARQAKNVDAAVTPAGGLRVSSIENQQDKKTVDPAALDAVRDLPDVASAEGRVLGPAPVLDKTGKVVKENGNTGVGVAFPTDAKLGYFDFSSGRAPAAAGEIAMDKATAEDRHFALGDAVTVIDHGDQPESFHLVGIFDTSTDKTYAGETVVGFTTPTALRVTGSAGYDQIAVRAKSGVGQDQLVTELKDLPVLDGSGDTFYTGAQLTTELASQATGYTSGFGTFLLVFAIIAALVSALVIQNTFQILVAQRARELALLRCVGATRRQVFGSTLIEAFVFGTLASAAGFFAGIGLSMGLSALLNAAGLNMPTDHLVIDPSAALYSIGLGLLLTVGSAVLPARAATRVAPVQALSAQLGETRVTRRAGRVRVGVGLLLALAGIAVGYAGMQTQDRSRGFMVLTLGAMVTFIGVLALGPVIASPVIRVLGWLPGKAFGPTARLATANAGRNPRRVAATTAALTIGITLVTMFTVVTASIKASATDSIKQHFPFDYQVVSEPDRSVPGDAVAKLRALPELGTVAAEYDGKITVNGGSERAGAIDAVGYHTLINPIMKQGSISDVVPGTVALQDSRLTSLHTAIGQTVTVTGPNGGPALTLKVVASYQDSGIGMPETTISVADFQHLDPAQGPDTVSVLAKSGVTLAASRAAIEAAVAGDPLLTVNSVADYKNQLNTSLNQILAMFTAMLGLAILIALIGIANTLSLSVLERTRESALLRALGLTRAQLRRMLMVEAMLMAVLGVSLGIVMGGGFGWALVHLVAKATGVGSLAIPYTQLLIYVLAGALAGVLAAVVPARRAARQTVATAITEA</sequence>
<feature type="transmembrane region" description="Helical" evidence="7">
    <location>
        <begin position="269"/>
        <end position="288"/>
    </location>
</feature>
<evidence type="ECO:0000256" key="4">
    <source>
        <dbReference type="ARBA" id="ARBA00022989"/>
    </source>
</evidence>
<dbReference type="RefSeq" id="WP_212020838.1">
    <property type="nucleotide sequence ID" value="NZ_JAAFYZ010000292.1"/>
</dbReference>
<evidence type="ECO:0000256" key="1">
    <source>
        <dbReference type="ARBA" id="ARBA00004651"/>
    </source>
</evidence>
<dbReference type="Pfam" id="PF12704">
    <property type="entry name" value="MacB_PCD"/>
    <property type="match status" value="2"/>
</dbReference>
<feature type="transmembrane region" description="Helical" evidence="7">
    <location>
        <begin position="774"/>
        <end position="802"/>
    </location>
</feature>
<comment type="subcellular location">
    <subcellularLocation>
        <location evidence="1">Cell membrane</location>
        <topology evidence="1">Multi-pass membrane protein</topology>
    </subcellularLocation>
</comment>
<dbReference type="EMBL" id="JAAFYZ010000292">
    <property type="protein sequence ID" value="MBS2553861.1"/>
    <property type="molecule type" value="Genomic_DNA"/>
</dbReference>
<feature type="transmembrane region" description="Helical" evidence="7">
    <location>
        <begin position="324"/>
        <end position="348"/>
    </location>
</feature>
<evidence type="ECO:0000313" key="10">
    <source>
        <dbReference type="EMBL" id="MBS2553861.1"/>
    </source>
</evidence>
<comment type="caution">
    <text evidence="10">The sequence shown here is derived from an EMBL/GenBank/DDBJ whole genome shotgun (WGS) entry which is preliminary data.</text>
</comment>
<feature type="transmembrane region" description="Helical" evidence="7">
    <location>
        <begin position="725"/>
        <end position="753"/>
    </location>
</feature>
<evidence type="ECO:0000256" key="7">
    <source>
        <dbReference type="SAM" id="Phobius"/>
    </source>
</evidence>
<feature type="transmembrane region" description="Helical" evidence="7">
    <location>
        <begin position="822"/>
        <end position="841"/>
    </location>
</feature>
<protein>
    <submittedName>
        <fullName evidence="10">ABC transporter permease</fullName>
    </submittedName>
</protein>
<dbReference type="InterPro" id="IPR050250">
    <property type="entry name" value="Macrolide_Exporter_MacB"/>
</dbReference>
<evidence type="ECO:0000256" key="5">
    <source>
        <dbReference type="ARBA" id="ARBA00023136"/>
    </source>
</evidence>
<reference evidence="10 11" key="1">
    <citation type="submission" date="2020-02" db="EMBL/GenBank/DDBJ databases">
        <title>Acidophilic actinobacteria isolated from forest soil.</title>
        <authorList>
            <person name="Golinska P."/>
        </authorList>
    </citation>
    <scope>NUCLEOTIDE SEQUENCE [LARGE SCALE GENOMIC DNA]</scope>
    <source>
        <strain evidence="10 11">NL8</strain>
    </source>
</reference>
<organism evidence="10 11">
    <name type="scientific">Catenulispora pinistramenti</name>
    <dbReference type="NCBI Taxonomy" id="2705254"/>
    <lineage>
        <taxon>Bacteria</taxon>
        <taxon>Bacillati</taxon>
        <taxon>Actinomycetota</taxon>
        <taxon>Actinomycetes</taxon>
        <taxon>Catenulisporales</taxon>
        <taxon>Catenulisporaceae</taxon>
        <taxon>Catenulispora</taxon>
    </lineage>
</organism>
<feature type="domain" description="ABC3 transporter permease C-terminal" evidence="8">
    <location>
        <begin position="732"/>
        <end position="848"/>
    </location>
</feature>
<keyword evidence="2" id="KW-1003">Cell membrane</keyword>
<name>A0ABS5L695_9ACTN</name>
<evidence type="ECO:0000256" key="3">
    <source>
        <dbReference type="ARBA" id="ARBA00022692"/>
    </source>
</evidence>
<keyword evidence="4 7" id="KW-1133">Transmembrane helix</keyword>